<evidence type="ECO:0000313" key="1">
    <source>
        <dbReference type="EMBL" id="EKO13887.1"/>
    </source>
</evidence>
<dbReference type="RefSeq" id="WP_004766978.1">
    <property type="nucleotide sequence ID" value="NZ_AHMY02000067.1"/>
</dbReference>
<dbReference type="AlphaFoldDB" id="A0A0E2AY80"/>
<name>A0A0E2AY80_9LEPT</name>
<accession>A0A0E2AY80</accession>
<dbReference type="Proteomes" id="UP000006253">
    <property type="component" value="Unassembled WGS sequence"/>
</dbReference>
<dbReference type="EMBL" id="AHMY02000067">
    <property type="protein sequence ID" value="EKO13887.1"/>
    <property type="molecule type" value="Genomic_DNA"/>
</dbReference>
<gene>
    <name evidence="1" type="ORF">LEP1GSC081_3068</name>
</gene>
<proteinExistence type="predicted"/>
<comment type="caution">
    <text evidence="1">The sequence shown here is derived from an EMBL/GenBank/DDBJ whole genome shotgun (WGS) entry which is preliminary data.</text>
</comment>
<organism evidence="1 2">
    <name type="scientific">Leptospira kirschneri str. H1</name>
    <dbReference type="NCBI Taxonomy" id="1049966"/>
    <lineage>
        <taxon>Bacteria</taxon>
        <taxon>Pseudomonadati</taxon>
        <taxon>Spirochaetota</taxon>
        <taxon>Spirochaetia</taxon>
        <taxon>Leptospirales</taxon>
        <taxon>Leptospiraceae</taxon>
        <taxon>Leptospira</taxon>
    </lineage>
</organism>
<protein>
    <submittedName>
        <fullName evidence="1">Uncharacterized protein</fullName>
    </submittedName>
</protein>
<evidence type="ECO:0000313" key="2">
    <source>
        <dbReference type="Proteomes" id="UP000006253"/>
    </source>
</evidence>
<dbReference type="Gene3D" id="3.40.630.30">
    <property type="match status" value="1"/>
</dbReference>
<reference evidence="1 2" key="1">
    <citation type="submission" date="2012-10" db="EMBL/GenBank/DDBJ databases">
        <authorList>
            <person name="Harkins D.M."/>
            <person name="Durkin A.S."/>
            <person name="Brinkac L.M."/>
            <person name="Selengut J.D."/>
            <person name="Sanka R."/>
            <person name="DePew J."/>
            <person name="Purushe J."/>
            <person name="Peacock S.J."/>
            <person name="Thaipadungpanit J."/>
            <person name="Wuthiekanun V.W."/>
            <person name="Day N.P."/>
            <person name="Vinetz J.M."/>
            <person name="Sutton G.G."/>
            <person name="Nelson W.C."/>
            <person name="Fouts D.E."/>
        </authorList>
    </citation>
    <scope>NUCLEOTIDE SEQUENCE [LARGE SCALE GENOMIC DNA]</scope>
    <source>
        <strain evidence="1 2">H1</strain>
    </source>
</reference>
<sequence length="63" mass="7359">MIDNKSGRLIGNTRYYDLNPSAHSIAIGYTFLGRDYWGGIFNRAMKSLLPERDQVRSIPYRHR</sequence>